<dbReference type="SUPFAM" id="SSF48008">
    <property type="entry name" value="GntR ligand-binding domain-like"/>
    <property type="match status" value="1"/>
</dbReference>
<dbReference type="SUPFAM" id="SSF46785">
    <property type="entry name" value="Winged helix' DNA-binding domain"/>
    <property type="match status" value="1"/>
</dbReference>
<dbReference type="AlphaFoldDB" id="A0A3N9UQV6"/>
<evidence type="ECO:0000313" key="6">
    <source>
        <dbReference type="Proteomes" id="UP000274033"/>
    </source>
</evidence>
<keyword evidence="1" id="KW-0805">Transcription regulation</keyword>
<evidence type="ECO:0000256" key="2">
    <source>
        <dbReference type="ARBA" id="ARBA00023125"/>
    </source>
</evidence>
<evidence type="ECO:0000256" key="1">
    <source>
        <dbReference type="ARBA" id="ARBA00023015"/>
    </source>
</evidence>
<keyword evidence="2" id="KW-0238">DNA-binding</keyword>
<dbReference type="InterPro" id="IPR036390">
    <property type="entry name" value="WH_DNA-bd_sf"/>
</dbReference>
<name>A0A3N9UQV6_9BACI</name>
<dbReference type="PROSITE" id="PS50949">
    <property type="entry name" value="HTH_GNTR"/>
    <property type="match status" value="1"/>
</dbReference>
<dbReference type="PANTHER" id="PTHR43537">
    <property type="entry name" value="TRANSCRIPTIONAL REGULATOR, GNTR FAMILY"/>
    <property type="match status" value="1"/>
</dbReference>
<dbReference type="GO" id="GO:0003700">
    <property type="term" value="F:DNA-binding transcription factor activity"/>
    <property type="evidence" value="ECO:0007669"/>
    <property type="project" value="InterPro"/>
</dbReference>
<dbReference type="SMART" id="SM00345">
    <property type="entry name" value="HTH_GNTR"/>
    <property type="match status" value="1"/>
</dbReference>
<dbReference type="InterPro" id="IPR000524">
    <property type="entry name" value="Tscrpt_reg_HTH_GntR"/>
</dbReference>
<dbReference type="Pfam" id="PF07729">
    <property type="entry name" value="FCD"/>
    <property type="match status" value="1"/>
</dbReference>
<evidence type="ECO:0000313" key="5">
    <source>
        <dbReference type="EMBL" id="RQW74912.1"/>
    </source>
</evidence>
<dbReference type="Proteomes" id="UP000274033">
    <property type="component" value="Unassembled WGS sequence"/>
</dbReference>
<comment type="caution">
    <text evidence="5">The sequence shown here is derived from an EMBL/GenBank/DDBJ whole genome shotgun (WGS) entry which is preliminary data.</text>
</comment>
<evidence type="ECO:0000256" key="3">
    <source>
        <dbReference type="ARBA" id="ARBA00023163"/>
    </source>
</evidence>
<accession>A0A3N9UQV6</accession>
<dbReference type="InterPro" id="IPR008920">
    <property type="entry name" value="TF_FadR/GntR_C"/>
</dbReference>
<dbReference type="SMART" id="SM00895">
    <property type="entry name" value="FCD"/>
    <property type="match status" value="1"/>
</dbReference>
<dbReference type="Gene3D" id="1.20.120.530">
    <property type="entry name" value="GntR ligand-binding domain-like"/>
    <property type="match status" value="1"/>
</dbReference>
<keyword evidence="3" id="KW-0804">Transcription</keyword>
<feature type="domain" description="HTH gntR-type" evidence="4">
    <location>
        <begin position="8"/>
        <end position="75"/>
    </location>
</feature>
<dbReference type="OrthoDB" id="114741at2"/>
<dbReference type="PANTHER" id="PTHR43537:SF5">
    <property type="entry name" value="UXU OPERON TRANSCRIPTIONAL REGULATOR"/>
    <property type="match status" value="1"/>
</dbReference>
<dbReference type="CDD" id="cd07377">
    <property type="entry name" value="WHTH_GntR"/>
    <property type="match status" value="1"/>
</dbReference>
<dbReference type="Gene3D" id="1.10.10.10">
    <property type="entry name" value="Winged helix-like DNA-binding domain superfamily/Winged helix DNA-binding domain"/>
    <property type="match status" value="1"/>
</dbReference>
<gene>
    <name evidence="5" type="ORF">EBB45_08000</name>
</gene>
<evidence type="ECO:0000259" key="4">
    <source>
        <dbReference type="PROSITE" id="PS50949"/>
    </source>
</evidence>
<dbReference type="EMBL" id="RRCT01000006">
    <property type="protein sequence ID" value="RQW74912.1"/>
    <property type="molecule type" value="Genomic_DNA"/>
</dbReference>
<dbReference type="Pfam" id="PF00392">
    <property type="entry name" value="GntR"/>
    <property type="match status" value="1"/>
</dbReference>
<dbReference type="InterPro" id="IPR011711">
    <property type="entry name" value="GntR_C"/>
</dbReference>
<organism evidence="5 6">
    <name type="scientific">Lysinibacillus composti</name>
    <dbReference type="NCBI Taxonomy" id="720633"/>
    <lineage>
        <taxon>Bacteria</taxon>
        <taxon>Bacillati</taxon>
        <taxon>Bacillota</taxon>
        <taxon>Bacilli</taxon>
        <taxon>Bacillales</taxon>
        <taxon>Bacillaceae</taxon>
        <taxon>Lysinibacillus</taxon>
    </lineage>
</organism>
<keyword evidence="6" id="KW-1185">Reference proteome</keyword>
<dbReference type="InterPro" id="IPR036388">
    <property type="entry name" value="WH-like_DNA-bd_sf"/>
</dbReference>
<sequence length="218" mass="25245">MNKIIKSDLLHNQVYSVLIEMIMKGEFQPGEKLVETRIAKNLEVSRGTIREALQMLIKDGLVIKEDKNMYIYNPEQKDVIDLYVCRKSLESTAAKLAAENITKEQLEILEEVVEKSKQADAEKDRKALTKLNQQFHDLIDQASDNEHLIQICGLIKNKTLFIRNHVLQAHISDYQDYVLDHEKIFLAIKAGDAENAYALMYHHIDRSFEEIKKSLNYV</sequence>
<reference evidence="5 6" key="1">
    <citation type="journal article" date="2013" name="J. Microbiol.">
        <title>Lysinibacillus chungkukjangi sp. nov., isolated from Chungkukjang, Korean fermented soybean food.</title>
        <authorList>
            <person name="Kim S.J."/>
            <person name="Jang Y.H."/>
            <person name="Hamada M."/>
            <person name="Ahn J.H."/>
            <person name="Weon H.Y."/>
            <person name="Suzuki K."/>
            <person name="Whang K.S."/>
            <person name="Kwon S.W."/>
        </authorList>
    </citation>
    <scope>NUCLEOTIDE SEQUENCE [LARGE SCALE GENOMIC DNA]</scope>
    <source>
        <strain evidence="5 6">MCCC 1A12701</strain>
    </source>
</reference>
<protein>
    <submittedName>
        <fullName evidence="5">GntR family transcriptional regulator</fullName>
    </submittedName>
</protein>
<proteinExistence type="predicted"/>
<dbReference type="GO" id="GO:0003677">
    <property type="term" value="F:DNA binding"/>
    <property type="evidence" value="ECO:0007669"/>
    <property type="project" value="UniProtKB-KW"/>
</dbReference>
<dbReference type="RefSeq" id="WP_124763959.1">
    <property type="nucleotide sequence ID" value="NZ_JAFBDY010000005.1"/>
</dbReference>